<accession>A0A1C0TWX3</accession>
<dbReference type="AlphaFoldDB" id="A0A1C0TWX3"/>
<proteinExistence type="predicted"/>
<organism evidence="1 2">
    <name type="scientific">Pseudoalteromonas luteoviolacea</name>
    <dbReference type="NCBI Taxonomy" id="43657"/>
    <lineage>
        <taxon>Bacteria</taxon>
        <taxon>Pseudomonadati</taxon>
        <taxon>Pseudomonadota</taxon>
        <taxon>Gammaproteobacteria</taxon>
        <taxon>Alteromonadales</taxon>
        <taxon>Pseudoalteromonadaceae</taxon>
        <taxon>Pseudoalteromonas</taxon>
    </lineage>
</organism>
<comment type="caution">
    <text evidence="1">The sequence shown here is derived from an EMBL/GenBank/DDBJ whole genome shotgun (WGS) entry which is preliminary data.</text>
</comment>
<reference evidence="2" key="1">
    <citation type="submission" date="2016-07" db="EMBL/GenBank/DDBJ databases">
        <authorList>
            <person name="Florea S."/>
            <person name="Webb J.S."/>
            <person name="Jaromczyk J."/>
            <person name="Schardl C.L."/>
        </authorList>
    </citation>
    <scope>NUCLEOTIDE SEQUENCE [LARGE SCALE GENOMIC DNA]</scope>
    <source>
        <strain evidence="2">IPB1</strain>
    </source>
</reference>
<name>A0A1C0TWX3_9GAMM</name>
<sequence length="156" mass="17854">MSSSFEKLFIILTGFCCTPVFAEDDDFWDRSYQQCFQSADVVVEGQVTDFQKIGYNGNEKFGYSHYLISIDVLKPIKGFKGEKLQYHVWYEGKEHDINGRSLFCLCESKNGEYGDPEGFGRLSLGKHYKNYLDKRESGSINPIDVNGKYSVPYCST</sequence>
<dbReference type="EMBL" id="MAUJ01000001">
    <property type="protein sequence ID" value="OCQ23787.1"/>
    <property type="molecule type" value="Genomic_DNA"/>
</dbReference>
<gene>
    <name evidence="1" type="ORF">A7985_07560</name>
</gene>
<dbReference type="OrthoDB" id="9776609at2"/>
<evidence type="ECO:0000313" key="1">
    <source>
        <dbReference type="EMBL" id="OCQ23787.1"/>
    </source>
</evidence>
<protein>
    <submittedName>
        <fullName evidence="1">Uncharacterized protein</fullName>
    </submittedName>
</protein>
<dbReference type="Proteomes" id="UP000093366">
    <property type="component" value="Unassembled WGS sequence"/>
</dbReference>
<evidence type="ECO:0000313" key="2">
    <source>
        <dbReference type="Proteomes" id="UP000093366"/>
    </source>
</evidence>
<dbReference type="RefSeq" id="WP_065789800.1">
    <property type="nucleotide sequence ID" value="NZ_MAUJ01000001.1"/>
</dbReference>